<sequence length="373" mass="44130">MDTEKELQLQRFKIIEPFLRKEKKLKEIEEETGISYATLKRWVNAYKKNGILGLDKKQRTDKDSYRAIDEDGVEYIEQICRESKETKISKLYSFCKEKLSNKYNISYPTFYRIVSNLDGFFNKSSNFHMKKIKKENQVYLILEISLYILVSEEESEHKIVPQLLISLDAATLKPINHALNYNTSSIYTLLSFIRESILKVSYKSSKLIKPQEILVSSENINNKKILKEIYDNTSIKITEYFSENEEIKKFISFLEEDIEKFYYQNNKNLSYQNLKSFLDSYIYLDNQKYDFTLKYGMVENISNVREFDVFLQEASRKISKSSLRFNNFIYTNNFLTTLEGKKVIVKYNPLDTDILYLFFKNQFLGTANIITTG</sequence>
<dbReference type="EMBL" id="CP028103">
    <property type="protein sequence ID" value="AVQ31957.1"/>
    <property type="molecule type" value="Genomic_DNA"/>
</dbReference>
<dbReference type="InterPro" id="IPR009057">
    <property type="entry name" value="Homeodomain-like_sf"/>
</dbReference>
<feature type="domain" description="Insertion element IS150 protein InsJ-like helix-turn-helix" evidence="2">
    <location>
        <begin position="11"/>
        <end position="59"/>
    </location>
</feature>
<dbReference type="InterPro" id="IPR015378">
    <property type="entry name" value="Transposase-like_Mu_C"/>
</dbReference>
<dbReference type="InterPro" id="IPR055247">
    <property type="entry name" value="InsJ-like_HTH"/>
</dbReference>
<feature type="domain" description="Transposase-like Mu C-terminal" evidence="1">
    <location>
        <begin position="309"/>
        <end position="365"/>
    </location>
</feature>
<proteinExistence type="predicted"/>
<evidence type="ECO:0008006" key="5">
    <source>
        <dbReference type="Google" id="ProtNLM"/>
    </source>
</evidence>
<dbReference type="SUPFAM" id="SSF50610">
    <property type="entry name" value="mu transposase, C-terminal domain"/>
    <property type="match status" value="1"/>
</dbReference>
<dbReference type="InterPro" id="IPR009004">
    <property type="entry name" value="Transposase_Mu_C"/>
</dbReference>
<evidence type="ECO:0000259" key="1">
    <source>
        <dbReference type="Pfam" id="PF09299"/>
    </source>
</evidence>
<name>A0ABM6U6L6_FUSVA</name>
<organism evidence="3 4">
    <name type="scientific">Fusobacterium varium ATCC 27725</name>
    <dbReference type="NCBI Taxonomy" id="469618"/>
    <lineage>
        <taxon>Bacteria</taxon>
        <taxon>Fusobacteriati</taxon>
        <taxon>Fusobacteriota</taxon>
        <taxon>Fusobacteriia</taxon>
        <taxon>Fusobacteriales</taxon>
        <taxon>Fusobacteriaceae</taxon>
        <taxon>Fusobacterium</taxon>
    </lineage>
</organism>
<dbReference type="GeneID" id="77468775"/>
<gene>
    <name evidence="3" type="ORF">C4N18_12285</name>
</gene>
<dbReference type="Pfam" id="PF09299">
    <property type="entry name" value="Mu-transpos_C"/>
    <property type="match status" value="1"/>
</dbReference>
<evidence type="ECO:0000259" key="2">
    <source>
        <dbReference type="Pfam" id="PF13518"/>
    </source>
</evidence>
<evidence type="ECO:0000313" key="4">
    <source>
        <dbReference type="Proteomes" id="UP000241238"/>
    </source>
</evidence>
<accession>A0ABM6U6L6</accession>
<evidence type="ECO:0000313" key="3">
    <source>
        <dbReference type="EMBL" id="AVQ31957.1"/>
    </source>
</evidence>
<keyword evidence="4" id="KW-1185">Reference proteome</keyword>
<dbReference type="Proteomes" id="UP000241238">
    <property type="component" value="Chromosome"/>
</dbReference>
<protein>
    <recommendedName>
        <fullName evidence="5">Transposase-like Mu C-terminal domain-containing protein</fullName>
    </recommendedName>
</protein>
<dbReference type="SUPFAM" id="SSF46689">
    <property type="entry name" value="Homeodomain-like"/>
    <property type="match status" value="1"/>
</dbReference>
<dbReference type="Pfam" id="PF13518">
    <property type="entry name" value="HTH_28"/>
    <property type="match status" value="1"/>
</dbReference>
<reference evidence="4" key="1">
    <citation type="journal article" date="2018" name="MSphere">
        <title>Fusobacterium Genomics Using MinION and Illumina Sequencing Enables Genome Completion and Correction.</title>
        <authorList>
            <person name="Todd S.M."/>
            <person name="Settlage R.E."/>
            <person name="Lahmers K.K."/>
            <person name="Slade D.J."/>
        </authorList>
    </citation>
    <scope>NUCLEOTIDE SEQUENCE [LARGE SCALE GENOMIC DNA]</scope>
    <source>
        <strain evidence="4">ATCC 27725</strain>
    </source>
</reference>
<dbReference type="RefSeq" id="WP_005948322.1">
    <property type="nucleotide sequence ID" value="NZ_CP028103.1"/>
</dbReference>